<accession>A0ABV9DPK9</accession>
<dbReference type="InterPro" id="IPR011989">
    <property type="entry name" value="ARM-like"/>
</dbReference>
<dbReference type="EMBL" id="JBHSFU010000015">
    <property type="protein sequence ID" value="MFC4560121.1"/>
    <property type="molecule type" value="Genomic_DNA"/>
</dbReference>
<dbReference type="Gene3D" id="1.25.10.10">
    <property type="entry name" value="Leucine-rich Repeat Variant"/>
    <property type="match status" value="1"/>
</dbReference>
<keyword evidence="2" id="KW-1185">Reference proteome</keyword>
<gene>
    <name evidence="1" type="ORF">ACFO3D_18340</name>
</gene>
<comment type="caution">
    <text evidence="1">The sequence shown here is derived from an EMBL/GenBank/DDBJ whole genome shotgun (WGS) entry which is preliminary data.</text>
</comment>
<sequence>MNDFVDELKQNNFGKALDTLYEQDTGTRNTPKASVKRKAIKAVFSTIKEKQEVLHIALKLAHIDDPAAKEIAAHLLAFAYAERPEKVSEALRVLANDENWEVREWVAGGCGEILSNNFDTFYPEMMDWTADESDNVRRAAALAAMYAGKTRKEEYGEPLLNLVEQLLTDSASYVKKNLGQFAIGDGLLRYYPDKVIARLDKWIELEDENARWNLAKIFSTAEGMKHVRESRLIIHELLRDDRYKVKRAIQSTLNKIKKKHPELLEELDLENAGN</sequence>
<dbReference type="InterPro" id="IPR014825">
    <property type="entry name" value="DNA_alkylation"/>
</dbReference>
<name>A0ABV9DPK9_9BACI</name>
<dbReference type="InterPro" id="IPR016024">
    <property type="entry name" value="ARM-type_fold"/>
</dbReference>
<dbReference type="Pfam" id="PF08713">
    <property type="entry name" value="DNA_alkylation"/>
    <property type="match status" value="1"/>
</dbReference>
<evidence type="ECO:0000313" key="1">
    <source>
        <dbReference type="EMBL" id="MFC4560121.1"/>
    </source>
</evidence>
<protein>
    <submittedName>
        <fullName evidence="1">HEAT repeat domain-containing protein</fullName>
    </submittedName>
</protein>
<organism evidence="1 2">
    <name type="scientific">Virgibacillus kekensis</name>
    <dbReference type="NCBI Taxonomy" id="202261"/>
    <lineage>
        <taxon>Bacteria</taxon>
        <taxon>Bacillati</taxon>
        <taxon>Bacillota</taxon>
        <taxon>Bacilli</taxon>
        <taxon>Bacillales</taxon>
        <taxon>Bacillaceae</taxon>
        <taxon>Virgibacillus</taxon>
    </lineage>
</organism>
<evidence type="ECO:0000313" key="2">
    <source>
        <dbReference type="Proteomes" id="UP001595989"/>
    </source>
</evidence>
<dbReference type="Proteomes" id="UP001595989">
    <property type="component" value="Unassembled WGS sequence"/>
</dbReference>
<reference evidence="2" key="1">
    <citation type="journal article" date="2019" name="Int. J. Syst. Evol. Microbiol.">
        <title>The Global Catalogue of Microorganisms (GCM) 10K type strain sequencing project: providing services to taxonomists for standard genome sequencing and annotation.</title>
        <authorList>
            <consortium name="The Broad Institute Genomics Platform"/>
            <consortium name="The Broad Institute Genome Sequencing Center for Infectious Disease"/>
            <person name="Wu L."/>
            <person name="Ma J."/>
        </authorList>
    </citation>
    <scope>NUCLEOTIDE SEQUENCE [LARGE SCALE GENOMIC DNA]</scope>
    <source>
        <strain evidence="2">CGMCC 4.7426</strain>
    </source>
</reference>
<dbReference type="SUPFAM" id="SSF48371">
    <property type="entry name" value="ARM repeat"/>
    <property type="match status" value="1"/>
</dbReference>
<proteinExistence type="predicted"/>
<dbReference type="RefSeq" id="WP_390299638.1">
    <property type="nucleotide sequence ID" value="NZ_JBHSFU010000015.1"/>
</dbReference>